<dbReference type="EMBL" id="JAENHL010000007">
    <property type="protein sequence ID" value="MBK1867735.1"/>
    <property type="molecule type" value="Genomic_DNA"/>
</dbReference>
<proteinExistence type="predicted"/>
<keyword evidence="2" id="KW-1185">Reference proteome</keyword>
<comment type="caution">
    <text evidence="1">The sequence shown here is derived from an EMBL/GenBank/DDBJ whole genome shotgun (WGS) entry which is preliminary data.</text>
</comment>
<evidence type="ECO:0000313" key="2">
    <source>
        <dbReference type="Proteomes" id="UP000616151"/>
    </source>
</evidence>
<sequence length="330" mass="35415">MMSPSLDHLEAAVPPEAAGERLDRFLSHRFPEVSRARFQTLIANGCVDVEGAPVTEARRKMKAEDHVTVRLPPPVPAEPLPEAIDLTIVYEDDALIVIDKPAGLVVHPAAGHDSGTLVNALLAHCGDSLSGIGGVKRPGIVHRLDKDTSGLLVVAKTDQAHKSLSEQFAAHGRDGRLERAYIAVAWGAPERRRGTIDAPIGRHGVSREKMTVSRSPQARVAITHYDVEQSFGTPPVASLITCRLETGRTHQIRVHMAHIGHPLLGDETYGKGFKTAIHKLPEGAQVALRALSRQALHAAVLGFEHPVSGEPMSFESDPPPDLAALISALS</sequence>
<gene>
    <name evidence="1" type="ORF">JHL16_15360</name>
</gene>
<accession>A0ACC5R540</accession>
<protein>
    <submittedName>
        <fullName evidence="1">RluA family pseudouridine synthase</fullName>
    </submittedName>
</protein>
<dbReference type="Proteomes" id="UP000616151">
    <property type="component" value="Unassembled WGS sequence"/>
</dbReference>
<organism evidence="1 2">
    <name type="scientific">Taklimakanibacter albus</name>
    <dbReference type="NCBI Taxonomy" id="2800327"/>
    <lineage>
        <taxon>Bacteria</taxon>
        <taxon>Pseudomonadati</taxon>
        <taxon>Pseudomonadota</taxon>
        <taxon>Alphaproteobacteria</taxon>
        <taxon>Hyphomicrobiales</taxon>
        <taxon>Aestuariivirgaceae</taxon>
        <taxon>Taklimakanibacter</taxon>
    </lineage>
</organism>
<name>A0ACC5R540_9HYPH</name>
<reference evidence="1" key="1">
    <citation type="submission" date="2021-01" db="EMBL/GenBank/DDBJ databases">
        <authorList>
            <person name="Sun Q."/>
        </authorList>
    </citation>
    <scope>NUCLEOTIDE SEQUENCE</scope>
    <source>
        <strain evidence="1">YIM B02566</strain>
    </source>
</reference>
<evidence type="ECO:0000313" key="1">
    <source>
        <dbReference type="EMBL" id="MBK1867735.1"/>
    </source>
</evidence>